<dbReference type="CTD" id="1270"/>
<evidence type="ECO:0000313" key="2">
    <source>
        <dbReference type="Proteomes" id="UP000515150"/>
    </source>
</evidence>
<evidence type="ECO:0000313" key="3">
    <source>
        <dbReference type="RefSeq" id="XP_055367082.1"/>
    </source>
</evidence>
<dbReference type="GO" id="GO:0070120">
    <property type="term" value="P:ciliary neurotrophic factor-mediated signaling pathway"/>
    <property type="evidence" value="ECO:0007669"/>
    <property type="project" value="InterPro"/>
</dbReference>
<name>A0A9W2XZH9_BETSP</name>
<feature type="region of interest" description="Disordered" evidence="1">
    <location>
        <begin position="25"/>
        <end position="49"/>
    </location>
</feature>
<dbReference type="PANTHER" id="PTHR15196:SF1">
    <property type="entry name" value="CILIARY NEUROTROPHIC FACTOR"/>
    <property type="match status" value="1"/>
</dbReference>
<dbReference type="GO" id="GO:0005127">
    <property type="term" value="F:ciliary neurotrophic factor receptor binding"/>
    <property type="evidence" value="ECO:0007669"/>
    <property type="project" value="InterPro"/>
</dbReference>
<protein>
    <submittedName>
        <fullName evidence="3">Ciliary neurotrophic factor isoform X1</fullName>
    </submittedName>
</protein>
<feature type="compositionally biased region" description="Basic residues" evidence="1">
    <location>
        <begin position="213"/>
        <end position="227"/>
    </location>
</feature>
<proteinExistence type="predicted"/>
<accession>A0A9W2XZH9</accession>
<sequence length="227" mass="25465">MRPALLEPRARSTVRLLSPFLLGARGPMAHKPTSRSAGSDRSRTTPGRAAAVAQLLHHECSVLLELYRKKESFTKDLTVADGHLVSVPPQSSQLDDRDKLWRLHSALLQCRSLLERAAAREEEEFGSGKKGEYETQRNTVKDRLSYLIDSTGELLRAADGKTVSTPDLGVEVKSLFELKLWVYRVFHEVEYWAKTASTTLQELSVSATEAKPRARIPRTRSARSARR</sequence>
<dbReference type="RefSeq" id="XP_055367082.1">
    <property type="nucleotide sequence ID" value="XM_055511107.1"/>
</dbReference>
<feature type="region of interest" description="Disordered" evidence="1">
    <location>
        <begin position="207"/>
        <end position="227"/>
    </location>
</feature>
<evidence type="ECO:0000256" key="1">
    <source>
        <dbReference type="SAM" id="MobiDB-lite"/>
    </source>
</evidence>
<reference evidence="3" key="1">
    <citation type="submission" date="2025-08" db="UniProtKB">
        <authorList>
            <consortium name="RefSeq"/>
        </authorList>
    </citation>
    <scope>IDENTIFICATION</scope>
</reference>
<dbReference type="GO" id="GO:0043524">
    <property type="term" value="P:negative regulation of neuron apoptotic process"/>
    <property type="evidence" value="ECO:0007669"/>
    <property type="project" value="InterPro"/>
</dbReference>
<dbReference type="InterPro" id="IPR009079">
    <property type="entry name" value="4_helix_cytokine-like_core"/>
</dbReference>
<dbReference type="OrthoDB" id="8813321at2759"/>
<dbReference type="GeneID" id="114862123"/>
<dbReference type="Gene3D" id="1.20.1250.10">
    <property type="match status" value="1"/>
</dbReference>
<gene>
    <name evidence="3" type="primary">cntf</name>
</gene>
<dbReference type="Proteomes" id="UP000515150">
    <property type="component" value="Chromosome 1"/>
</dbReference>
<keyword evidence="2" id="KW-1185">Reference proteome</keyword>
<dbReference type="PANTHER" id="PTHR15196">
    <property type="entry name" value="CILIARY NEUROTROPHIC FACTOR"/>
    <property type="match status" value="1"/>
</dbReference>
<dbReference type="AlphaFoldDB" id="A0A9W2XZH9"/>
<organism evidence="2 3">
    <name type="scientific">Betta splendens</name>
    <name type="common">Siamese fighting fish</name>
    <dbReference type="NCBI Taxonomy" id="158456"/>
    <lineage>
        <taxon>Eukaryota</taxon>
        <taxon>Metazoa</taxon>
        <taxon>Chordata</taxon>
        <taxon>Craniata</taxon>
        <taxon>Vertebrata</taxon>
        <taxon>Euteleostomi</taxon>
        <taxon>Actinopterygii</taxon>
        <taxon>Neopterygii</taxon>
        <taxon>Teleostei</taxon>
        <taxon>Neoteleostei</taxon>
        <taxon>Acanthomorphata</taxon>
        <taxon>Anabantaria</taxon>
        <taxon>Anabantiformes</taxon>
        <taxon>Anabantoidei</taxon>
        <taxon>Osphronemidae</taxon>
        <taxon>Betta</taxon>
    </lineage>
</organism>
<dbReference type="InterPro" id="IPR000151">
    <property type="entry name" value="Ciliary_neurotrophic_fac_CNTF"/>
</dbReference>